<evidence type="ECO:0000313" key="1">
    <source>
        <dbReference type="Proteomes" id="UP000035680"/>
    </source>
</evidence>
<sequence>MPPKANQKQINVIIKKYDENKLVFFPEIHEILKNRIGNATLKKIKGIYIKRIFPTFNKYSINDLDFYIRTEWLYKKTGFGNSVILAFITKE</sequence>
<name>A0A0K0FBC1_STRVS</name>
<keyword evidence="1" id="KW-1185">Reference proteome</keyword>
<dbReference type="AlphaFoldDB" id="A0A0K0FBC1"/>
<dbReference type="Proteomes" id="UP000035680">
    <property type="component" value="Unassembled WGS sequence"/>
</dbReference>
<dbReference type="WBParaSite" id="SVE_0613000.1">
    <property type="protein sequence ID" value="SVE_0613000.1"/>
    <property type="gene ID" value="SVE_0613000"/>
</dbReference>
<proteinExistence type="predicted"/>
<accession>A0A0K0FBC1</accession>
<evidence type="ECO:0000313" key="2">
    <source>
        <dbReference type="WBParaSite" id="SVE_0613000.1"/>
    </source>
</evidence>
<protein>
    <submittedName>
        <fullName evidence="2">Uncharacterized protein</fullName>
    </submittedName>
</protein>
<reference evidence="2" key="2">
    <citation type="submission" date="2015-08" db="UniProtKB">
        <authorList>
            <consortium name="WormBaseParasite"/>
        </authorList>
    </citation>
    <scope>IDENTIFICATION</scope>
</reference>
<reference evidence="1" key="1">
    <citation type="submission" date="2014-07" db="EMBL/GenBank/DDBJ databases">
        <authorList>
            <person name="Martin A.A"/>
            <person name="De Silva N."/>
        </authorList>
    </citation>
    <scope>NUCLEOTIDE SEQUENCE</scope>
</reference>
<organism evidence="1 2">
    <name type="scientific">Strongyloides venezuelensis</name>
    <name type="common">Threadworm</name>
    <dbReference type="NCBI Taxonomy" id="75913"/>
    <lineage>
        <taxon>Eukaryota</taxon>
        <taxon>Metazoa</taxon>
        <taxon>Ecdysozoa</taxon>
        <taxon>Nematoda</taxon>
        <taxon>Chromadorea</taxon>
        <taxon>Rhabditida</taxon>
        <taxon>Tylenchina</taxon>
        <taxon>Panagrolaimomorpha</taxon>
        <taxon>Strongyloidoidea</taxon>
        <taxon>Strongyloididae</taxon>
        <taxon>Strongyloides</taxon>
    </lineage>
</organism>